<dbReference type="SMR" id="A0A6M3MPV5"/>
<evidence type="ECO:0000256" key="3">
    <source>
        <dbReference type="ARBA" id="ARBA00022530"/>
    </source>
</evidence>
<proteinExistence type="evidence at transcript level"/>
<evidence type="ECO:0000256" key="7">
    <source>
        <dbReference type="SAM" id="SignalP"/>
    </source>
</evidence>
<dbReference type="PANTHER" id="PTHR15427">
    <property type="entry name" value="EMILIN ELASTIN MICROFIBRIL INTERFACE-LOCATED PROTEIN ELASTIN MICROFIBRIL INTERFACER"/>
    <property type="match status" value="1"/>
</dbReference>
<accession>A0A6M3MPV5</accession>
<comment type="subcellular location">
    <subcellularLocation>
        <location evidence="1">Secreted</location>
        <location evidence="1">Extracellular space</location>
        <location evidence="1">Extracellular matrix</location>
    </subcellularLocation>
</comment>
<dbReference type="InterPro" id="IPR008160">
    <property type="entry name" value="Collagen"/>
</dbReference>
<keyword evidence="3" id="KW-0272">Extracellular matrix</keyword>
<dbReference type="InterPro" id="IPR001073">
    <property type="entry name" value="C1q_dom"/>
</dbReference>
<evidence type="ECO:0000256" key="5">
    <source>
        <dbReference type="ARBA" id="ARBA00023119"/>
    </source>
</evidence>
<feature type="domain" description="C1q" evidence="8">
    <location>
        <begin position="145"/>
        <end position="282"/>
    </location>
</feature>
<dbReference type="GO" id="GO:0005581">
    <property type="term" value="C:collagen trimer"/>
    <property type="evidence" value="ECO:0007669"/>
    <property type="project" value="UniProtKB-KW"/>
</dbReference>
<sequence>MKLMWSLLLLGLMLAGSFSVAQEEDGEEAEEPAEDAAVEDEEAAADNEEAAVEVEEPEGPGTEAGMTDNRQPCAMWMGGVPGTPGHSGHLGRDGRDGHDGPRGEKGDTGEPGKKGEPGEKGGNGAPGLRGFPGNPGLKGAQGESALLYHSSFSVGLTDPVPATNVPIRFNKFFHNEQHHYDDVSGKFHCLLPGVYFFTYHLTVYTKDARVSLFKNDKPVMFTYDQYHGGDVDQASGALIVRLQSGDEVRLQIYGDEDFGGVYADNTNDSTFSGFLLYPDMGELEERRRRSVGVSRH</sequence>
<dbReference type="InterPro" id="IPR008983">
    <property type="entry name" value="Tumour_necrosis_fac-like_dom"/>
</dbReference>
<dbReference type="InterPro" id="IPR050392">
    <property type="entry name" value="Collagen/C1q_domain"/>
</dbReference>
<evidence type="ECO:0000259" key="8">
    <source>
        <dbReference type="PROSITE" id="PS50871"/>
    </source>
</evidence>
<evidence type="ECO:0000313" key="9">
    <source>
        <dbReference type="EMBL" id="QJB75263.1"/>
    </source>
</evidence>
<feature type="compositionally biased region" description="Basic and acidic residues" evidence="6">
    <location>
        <begin position="90"/>
        <end position="119"/>
    </location>
</feature>
<feature type="signal peptide" evidence="7">
    <location>
        <begin position="1"/>
        <end position="21"/>
    </location>
</feature>
<dbReference type="SUPFAM" id="SSF49842">
    <property type="entry name" value="TNF-like"/>
    <property type="match status" value="1"/>
</dbReference>
<evidence type="ECO:0000256" key="4">
    <source>
        <dbReference type="ARBA" id="ARBA00022729"/>
    </source>
</evidence>
<feature type="region of interest" description="Disordered" evidence="6">
    <location>
        <begin position="21"/>
        <end position="138"/>
    </location>
</feature>
<dbReference type="PROSITE" id="PS50871">
    <property type="entry name" value="C1Q"/>
    <property type="match status" value="1"/>
</dbReference>
<keyword evidence="2" id="KW-0964">Secreted</keyword>
<dbReference type="AlphaFoldDB" id="A0A6M3MPV5"/>
<dbReference type="Gene3D" id="2.60.120.40">
    <property type="match status" value="1"/>
</dbReference>
<feature type="chain" id="PRO_5027044124" evidence="7">
    <location>
        <begin position="22"/>
        <end position="296"/>
    </location>
</feature>
<keyword evidence="5" id="KW-0176">Collagen</keyword>
<organism evidence="9">
    <name type="scientific">Larimichthys crocea</name>
    <name type="common">Large yellow croaker</name>
    <name type="synonym">Pseudosciaena crocea</name>
    <dbReference type="NCBI Taxonomy" id="215358"/>
    <lineage>
        <taxon>Eukaryota</taxon>
        <taxon>Metazoa</taxon>
        <taxon>Chordata</taxon>
        <taxon>Craniata</taxon>
        <taxon>Vertebrata</taxon>
        <taxon>Euteleostomi</taxon>
        <taxon>Actinopterygii</taxon>
        <taxon>Neopterygii</taxon>
        <taxon>Teleostei</taxon>
        <taxon>Neoteleostei</taxon>
        <taxon>Acanthomorphata</taxon>
        <taxon>Eupercaria</taxon>
        <taxon>Sciaenidae</taxon>
        <taxon>Larimichthys</taxon>
    </lineage>
</organism>
<dbReference type="Pfam" id="PF00386">
    <property type="entry name" value="C1q"/>
    <property type="match status" value="1"/>
</dbReference>
<keyword evidence="4 7" id="KW-0732">Signal</keyword>
<protein>
    <submittedName>
        <fullName evidence="9">Adiponectin</fullName>
    </submittedName>
</protein>
<dbReference type="PRINTS" id="PR00007">
    <property type="entry name" value="COMPLEMNTC1Q"/>
</dbReference>
<dbReference type="EMBL" id="MK994527">
    <property type="protein sequence ID" value="QJB75263.1"/>
    <property type="molecule type" value="mRNA"/>
</dbReference>
<dbReference type="Pfam" id="PF01391">
    <property type="entry name" value="Collagen"/>
    <property type="match status" value="1"/>
</dbReference>
<dbReference type="PANTHER" id="PTHR15427:SF20">
    <property type="entry name" value="ADIPONECTIN"/>
    <property type="match status" value="1"/>
</dbReference>
<name>A0A6M3MPV5_LARCR</name>
<dbReference type="SMART" id="SM00110">
    <property type="entry name" value="C1Q"/>
    <property type="match status" value="1"/>
</dbReference>
<feature type="compositionally biased region" description="Acidic residues" evidence="6">
    <location>
        <begin position="22"/>
        <end position="58"/>
    </location>
</feature>
<evidence type="ECO:0000256" key="2">
    <source>
        <dbReference type="ARBA" id="ARBA00022525"/>
    </source>
</evidence>
<evidence type="ECO:0000256" key="1">
    <source>
        <dbReference type="ARBA" id="ARBA00004498"/>
    </source>
</evidence>
<evidence type="ECO:0000256" key="6">
    <source>
        <dbReference type="SAM" id="MobiDB-lite"/>
    </source>
</evidence>
<reference evidence="9" key="1">
    <citation type="journal article" date="2020" name="Biochim Biophys Acta Mol Cell Biol Lipids">
        <title>Regulation of adiponectin on lipid metabolism in large yellow croaker (Larimichthys crocea).</title>
        <authorList>
            <person name="Ji R."/>
            <person name="Xu X."/>
            <person name="Xiang X."/>
            <person name="Zhu S."/>
            <person name="Li Y."/>
            <person name="Mai K."/>
            <person name="Ai Q."/>
        </authorList>
    </citation>
    <scope>NUCLEOTIDE SEQUENCE</scope>
</reference>
<dbReference type="FunFam" id="2.60.120.40:FF:000001">
    <property type="entry name" value="Complement C1q B chain"/>
    <property type="match status" value="1"/>
</dbReference>